<accession>A0A2P7AS68</accession>
<dbReference type="EMBL" id="PGGN01000003">
    <property type="protein sequence ID" value="PSH57064.1"/>
    <property type="molecule type" value="Genomic_DNA"/>
</dbReference>
<evidence type="ECO:0000313" key="3">
    <source>
        <dbReference type="EMBL" id="PSH57064.1"/>
    </source>
</evidence>
<name>A0A2P7AS68_9HYPH</name>
<keyword evidence="4" id="KW-1185">Reference proteome</keyword>
<dbReference type="GO" id="GO:0004497">
    <property type="term" value="F:monooxygenase activity"/>
    <property type="evidence" value="ECO:0007669"/>
    <property type="project" value="UniProtKB-KW"/>
</dbReference>
<proteinExistence type="predicted"/>
<keyword evidence="3" id="KW-0503">Monooxygenase</keyword>
<reference evidence="4" key="1">
    <citation type="submission" date="2017-11" db="EMBL/GenBank/DDBJ databases">
        <authorList>
            <person name="Kuznetsova I."/>
            <person name="Sazanova A."/>
            <person name="Chirak E."/>
            <person name="Safronova V."/>
            <person name="Willems A."/>
        </authorList>
    </citation>
    <scope>NUCLEOTIDE SEQUENCE [LARGE SCALE GENOMIC DNA]</scope>
    <source>
        <strain evidence="4">PEPV15</strain>
    </source>
</reference>
<dbReference type="InterPro" id="IPR011008">
    <property type="entry name" value="Dimeric_a/b-barrel"/>
</dbReference>
<dbReference type="InterPro" id="IPR007138">
    <property type="entry name" value="ABM_dom"/>
</dbReference>
<evidence type="ECO:0000259" key="2">
    <source>
        <dbReference type="PROSITE" id="PS51725"/>
    </source>
</evidence>
<dbReference type="RefSeq" id="WP_106717832.1">
    <property type="nucleotide sequence ID" value="NZ_JACHXT010000003.1"/>
</dbReference>
<dbReference type="Proteomes" id="UP000241158">
    <property type="component" value="Unassembled WGS sequence"/>
</dbReference>
<protein>
    <submittedName>
        <fullName evidence="3">Antibiotic biosynthesis monooxygenase</fullName>
    </submittedName>
</protein>
<dbReference type="Gene3D" id="3.30.70.100">
    <property type="match status" value="1"/>
</dbReference>
<dbReference type="PANTHER" id="PTHR33336:SF15">
    <property type="entry name" value="ABM DOMAIN-CONTAINING PROTEIN"/>
    <property type="match status" value="1"/>
</dbReference>
<dbReference type="PROSITE" id="PS51725">
    <property type="entry name" value="ABM"/>
    <property type="match status" value="1"/>
</dbReference>
<feature type="chain" id="PRO_5015170493" evidence="1">
    <location>
        <begin position="27"/>
        <end position="141"/>
    </location>
</feature>
<dbReference type="OrthoDB" id="9812192at2"/>
<sequence>MPRRVLSHIAPAALIAAAFATPPAIAHDAGGLRYADMPADAYAVVAQVHAKPGKEDALRAITLSLVPKVRAEPNNLLYFLQESREAPGHFIFYEIFASQADFEAHNQTPHVQSWFARLPELANGGVTVIRMSILNNAASAR</sequence>
<dbReference type="AlphaFoldDB" id="A0A2P7AS68"/>
<organism evidence="3 4">
    <name type="scientific">Phyllobacterium endophyticum</name>
    <dbReference type="NCBI Taxonomy" id="1149773"/>
    <lineage>
        <taxon>Bacteria</taxon>
        <taxon>Pseudomonadati</taxon>
        <taxon>Pseudomonadota</taxon>
        <taxon>Alphaproteobacteria</taxon>
        <taxon>Hyphomicrobiales</taxon>
        <taxon>Phyllobacteriaceae</taxon>
        <taxon>Phyllobacterium</taxon>
    </lineage>
</organism>
<keyword evidence="1" id="KW-0732">Signal</keyword>
<dbReference type="SUPFAM" id="SSF54909">
    <property type="entry name" value="Dimeric alpha+beta barrel"/>
    <property type="match status" value="1"/>
</dbReference>
<keyword evidence="3" id="KW-0560">Oxidoreductase</keyword>
<feature type="domain" description="ABM" evidence="2">
    <location>
        <begin position="42"/>
        <end position="130"/>
    </location>
</feature>
<dbReference type="InterPro" id="IPR050744">
    <property type="entry name" value="AI-2_Isomerase_LsrG"/>
</dbReference>
<evidence type="ECO:0000256" key="1">
    <source>
        <dbReference type="SAM" id="SignalP"/>
    </source>
</evidence>
<feature type="signal peptide" evidence="1">
    <location>
        <begin position="1"/>
        <end position="26"/>
    </location>
</feature>
<comment type="caution">
    <text evidence="3">The sequence shown here is derived from an EMBL/GenBank/DDBJ whole genome shotgun (WGS) entry which is preliminary data.</text>
</comment>
<gene>
    <name evidence="3" type="ORF">CU100_17480</name>
</gene>
<evidence type="ECO:0000313" key="4">
    <source>
        <dbReference type="Proteomes" id="UP000241158"/>
    </source>
</evidence>
<dbReference type="Pfam" id="PF03992">
    <property type="entry name" value="ABM"/>
    <property type="match status" value="1"/>
</dbReference>
<dbReference type="PANTHER" id="PTHR33336">
    <property type="entry name" value="QUINOL MONOOXYGENASE YGIN-RELATED"/>
    <property type="match status" value="1"/>
</dbReference>